<accession>A0A8S5LMD0</accession>
<proteinExistence type="predicted"/>
<evidence type="ECO:0008006" key="2">
    <source>
        <dbReference type="Google" id="ProtNLM"/>
    </source>
</evidence>
<protein>
    <recommendedName>
        <fullName evidence="2">EscE/YscE/SsaE family type III secretion system needle protein co-chaperone</fullName>
    </recommendedName>
</protein>
<name>A0A8S5LMD0_9CAUD</name>
<organism evidence="1">
    <name type="scientific">Podoviridae sp. ctiuS14</name>
    <dbReference type="NCBI Taxonomy" id="2827620"/>
    <lineage>
        <taxon>Viruses</taxon>
        <taxon>Duplodnaviria</taxon>
        <taxon>Heunggongvirae</taxon>
        <taxon>Uroviricota</taxon>
        <taxon>Caudoviricetes</taxon>
    </lineage>
</organism>
<sequence>MNFESKQAHRALDTKLQLAIAKLTDIRREINKILAKEEPPITANQLQYLSSQAKIIQLTLDKCMEVFDES</sequence>
<evidence type="ECO:0000313" key="1">
    <source>
        <dbReference type="EMBL" id="DAD71110.1"/>
    </source>
</evidence>
<dbReference type="EMBL" id="BK015876">
    <property type="protein sequence ID" value="DAD71110.1"/>
    <property type="molecule type" value="Genomic_DNA"/>
</dbReference>
<reference evidence="1" key="1">
    <citation type="journal article" date="2021" name="Proc. Natl. Acad. Sci. U.S.A.">
        <title>A Catalog of Tens of Thousands of Viruses from Human Metagenomes Reveals Hidden Associations with Chronic Diseases.</title>
        <authorList>
            <person name="Tisza M.J."/>
            <person name="Buck C.B."/>
        </authorList>
    </citation>
    <scope>NUCLEOTIDE SEQUENCE</scope>
    <source>
        <strain evidence="1">CtiuS14</strain>
    </source>
</reference>